<proteinExistence type="predicted"/>
<evidence type="ECO:0000313" key="3">
    <source>
        <dbReference type="Proteomes" id="UP000239480"/>
    </source>
</evidence>
<reference evidence="2 3" key="1">
    <citation type="submission" date="2018-03" db="EMBL/GenBank/DDBJ databases">
        <title>Genomic Encyclopedia of Archaeal and Bacterial Type Strains, Phase II (KMG-II): from individual species to whole genera.</title>
        <authorList>
            <person name="Goeker M."/>
        </authorList>
    </citation>
    <scope>NUCLEOTIDE SEQUENCE [LARGE SCALE GENOMIC DNA]</scope>
    <source>
        <strain evidence="2 3">DSM 29328</strain>
    </source>
</reference>
<sequence>MAALARLILILFVVLTVIYVSLSLYSRSKRRARLERTWDNGVATGDNDAIAAEGLEDFVTEYFADPSRGANAIDREGFIKAGLADYDDSLRRKLILGVYVVPILLIGTIIYFTNFN</sequence>
<name>A0A2T0RMZ0_9RHOB</name>
<dbReference type="RefSeq" id="WP_106205580.1">
    <property type="nucleotide sequence ID" value="NZ_PVTD01000006.1"/>
</dbReference>
<dbReference type="OrthoDB" id="7632202at2"/>
<keyword evidence="1" id="KW-0472">Membrane</keyword>
<feature type="transmembrane region" description="Helical" evidence="1">
    <location>
        <begin position="94"/>
        <end position="113"/>
    </location>
</feature>
<evidence type="ECO:0000256" key="1">
    <source>
        <dbReference type="SAM" id="Phobius"/>
    </source>
</evidence>
<protein>
    <submittedName>
        <fullName evidence="2">Uncharacterized protein</fullName>
    </submittedName>
</protein>
<gene>
    <name evidence="2" type="ORF">CLV78_10637</name>
</gene>
<accession>A0A2T0RMZ0</accession>
<keyword evidence="3" id="KW-1185">Reference proteome</keyword>
<dbReference type="AlphaFoldDB" id="A0A2T0RMZ0"/>
<keyword evidence="1" id="KW-0812">Transmembrane</keyword>
<dbReference type="EMBL" id="PVTD01000006">
    <property type="protein sequence ID" value="PRY22497.1"/>
    <property type="molecule type" value="Genomic_DNA"/>
</dbReference>
<dbReference type="Proteomes" id="UP000239480">
    <property type="component" value="Unassembled WGS sequence"/>
</dbReference>
<feature type="transmembrane region" description="Helical" evidence="1">
    <location>
        <begin position="6"/>
        <end position="26"/>
    </location>
</feature>
<keyword evidence="1" id="KW-1133">Transmembrane helix</keyword>
<comment type="caution">
    <text evidence="2">The sequence shown here is derived from an EMBL/GenBank/DDBJ whole genome shotgun (WGS) entry which is preliminary data.</text>
</comment>
<evidence type="ECO:0000313" key="2">
    <source>
        <dbReference type="EMBL" id="PRY22497.1"/>
    </source>
</evidence>
<organism evidence="2 3">
    <name type="scientific">Aliiruegeria haliotis</name>
    <dbReference type="NCBI Taxonomy" id="1280846"/>
    <lineage>
        <taxon>Bacteria</taxon>
        <taxon>Pseudomonadati</taxon>
        <taxon>Pseudomonadota</taxon>
        <taxon>Alphaproteobacteria</taxon>
        <taxon>Rhodobacterales</taxon>
        <taxon>Roseobacteraceae</taxon>
        <taxon>Aliiruegeria</taxon>
    </lineage>
</organism>